<keyword evidence="2" id="KW-1185">Reference proteome</keyword>
<dbReference type="Proteomes" id="UP000306918">
    <property type="component" value="Unassembled WGS sequence"/>
</dbReference>
<comment type="caution">
    <text evidence="1">The sequence shown here is derived from an EMBL/GenBank/DDBJ whole genome shotgun (WGS) entry which is preliminary data.</text>
</comment>
<accession>A0A4S8HWI8</accession>
<evidence type="ECO:0000313" key="1">
    <source>
        <dbReference type="EMBL" id="THU38414.1"/>
    </source>
</evidence>
<gene>
    <name evidence="1" type="ORF">FAM09_17240</name>
</gene>
<reference evidence="1 2" key="1">
    <citation type="submission" date="2019-04" db="EMBL/GenBank/DDBJ databases">
        <title>Niastella caeni sp. nov., isolated from activated sludge.</title>
        <authorList>
            <person name="Sheng M."/>
        </authorList>
    </citation>
    <scope>NUCLEOTIDE SEQUENCE [LARGE SCALE GENOMIC DNA]</scope>
    <source>
        <strain evidence="1 2">HX-2-15</strain>
    </source>
</reference>
<dbReference type="EMBL" id="STFF01000004">
    <property type="protein sequence ID" value="THU38414.1"/>
    <property type="molecule type" value="Genomic_DNA"/>
</dbReference>
<organism evidence="1 2">
    <name type="scientific">Niastella caeni</name>
    <dbReference type="NCBI Taxonomy" id="2569763"/>
    <lineage>
        <taxon>Bacteria</taxon>
        <taxon>Pseudomonadati</taxon>
        <taxon>Bacteroidota</taxon>
        <taxon>Chitinophagia</taxon>
        <taxon>Chitinophagales</taxon>
        <taxon>Chitinophagaceae</taxon>
        <taxon>Niastella</taxon>
    </lineage>
</organism>
<proteinExistence type="predicted"/>
<sequence>MKFLISFSILGIITISTKAQSLEEKLADSACKYIDSINLAKIITPQDKKTAITFIFAKAVAENNQAINSDKRFAGLKSYEQGKKLGQLMAQNIFPTMRTRCPKFQKLAN</sequence>
<name>A0A4S8HWI8_9BACT</name>
<evidence type="ECO:0000313" key="2">
    <source>
        <dbReference type="Proteomes" id="UP000306918"/>
    </source>
</evidence>
<dbReference type="AlphaFoldDB" id="A0A4S8HWI8"/>
<dbReference type="RefSeq" id="WP_136578370.1">
    <property type="nucleotide sequence ID" value="NZ_STFF01000004.1"/>
</dbReference>
<protein>
    <submittedName>
        <fullName evidence="1">Uncharacterized protein</fullName>
    </submittedName>
</protein>